<keyword evidence="2" id="KW-0472">Membrane</keyword>
<protein>
    <submittedName>
        <fullName evidence="3">Uncharacterized protein</fullName>
    </submittedName>
</protein>
<evidence type="ECO:0000256" key="2">
    <source>
        <dbReference type="SAM" id="Phobius"/>
    </source>
</evidence>
<feature type="region of interest" description="Disordered" evidence="1">
    <location>
        <begin position="1"/>
        <end position="39"/>
    </location>
</feature>
<keyword evidence="2" id="KW-0812">Transmembrane</keyword>
<evidence type="ECO:0000313" key="3">
    <source>
        <dbReference type="EMBL" id="SHG00452.1"/>
    </source>
</evidence>
<evidence type="ECO:0000256" key="1">
    <source>
        <dbReference type="SAM" id="MobiDB-lite"/>
    </source>
</evidence>
<dbReference type="RefSeq" id="WP_073276853.1">
    <property type="nucleotide sequence ID" value="NZ_FQVA01000005.1"/>
</dbReference>
<reference evidence="4" key="1">
    <citation type="submission" date="2016-11" db="EMBL/GenBank/DDBJ databases">
        <authorList>
            <person name="Varghese N."/>
            <person name="Submissions S."/>
        </authorList>
    </citation>
    <scope>NUCLEOTIDE SEQUENCE [LARGE SCALE GENOMIC DNA]</scope>
    <source>
        <strain evidence="4">CGMCC 1.7063</strain>
    </source>
</reference>
<dbReference type="EMBL" id="FQVA01000005">
    <property type="protein sequence ID" value="SHG00452.1"/>
    <property type="molecule type" value="Genomic_DNA"/>
</dbReference>
<dbReference type="STRING" id="494016.SAMN04487965_3128"/>
<gene>
    <name evidence="3" type="ORF">SAMN04487965_3128</name>
</gene>
<organism evidence="3 4">
    <name type="scientific">Microbulbifer donghaiensis</name>
    <dbReference type="NCBI Taxonomy" id="494016"/>
    <lineage>
        <taxon>Bacteria</taxon>
        <taxon>Pseudomonadati</taxon>
        <taxon>Pseudomonadota</taxon>
        <taxon>Gammaproteobacteria</taxon>
        <taxon>Cellvibrionales</taxon>
        <taxon>Microbulbiferaceae</taxon>
        <taxon>Microbulbifer</taxon>
    </lineage>
</organism>
<feature type="transmembrane region" description="Helical" evidence="2">
    <location>
        <begin position="46"/>
        <end position="67"/>
    </location>
</feature>
<dbReference type="AlphaFoldDB" id="A0A1M5GAE8"/>
<proteinExistence type="predicted"/>
<name>A0A1M5GAE8_9GAMM</name>
<accession>A0A1M5GAE8</accession>
<sequence length="68" mass="7828">MNEKKPPKDAHLNPDLHAERDDTYGPDQQGHDPMDNVSVEPEKHRAWPMIWAIVTVLCILITLYLLIP</sequence>
<evidence type="ECO:0000313" key="4">
    <source>
        <dbReference type="Proteomes" id="UP000184170"/>
    </source>
</evidence>
<keyword evidence="4" id="KW-1185">Reference proteome</keyword>
<dbReference type="OrthoDB" id="5738938at2"/>
<keyword evidence="2" id="KW-1133">Transmembrane helix</keyword>
<dbReference type="Proteomes" id="UP000184170">
    <property type="component" value="Unassembled WGS sequence"/>
</dbReference>